<reference evidence="1" key="1">
    <citation type="submission" date="2023-11" db="EMBL/GenBank/DDBJ databases">
        <authorList>
            <person name="Poullet M."/>
        </authorList>
    </citation>
    <scope>NUCLEOTIDE SEQUENCE</scope>
    <source>
        <strain evidence="1">E1834</strain>
    </source>
</reference>
<proteinExistence type="predicted"/>
<evidence type="ECO:0000313" key="2">
    <source>
        <dbReference type="Proteomes" id="UP001497535"/>
    </source>
</evidence>
<dbReference type="Proteomes" id="UP001497535">
    <property type="component" value="Unassembled WGS sequence"/>
</dbReference>
<gene>
    <name evidence="1" type="ORF">MENTE1834_LOCUS31689</name>
</gene>
<keyword evidence="2" id="KW-1185">Reference proteome</keyword>
<protein>
    <submittedName>
        <fullName evidence="1">Uncharacterized protein</fullName>
    </submittedName>
</protein>
<evidence type="ECO:0000313" key="1">
    <source>
        <dbReference type="EMBL" id="CAK5084298.1"/>
    </source>
</evidence>
<dbReference type="EMBL" id="CAVMJV010000053">
    <property type="protein sequence ID" value="CAK5084298.1"/>
    <property type="molecule type" value="Genomic_DNA"/>
</dbReference>
<accession>A0ACB0ZZJ5</accession>
<organism evidence="1 2">
    <name type="scientific">Meloidogyne enterolobii</name>
    <name type="common">Root-knot nematode worm</name>
    <name type="synonym">Meloidogyne mayaguensis</name>
    <dbReference type="NCBI Taxonomy" id="390850"/>
    <lineage>
        <taxon>Eukaryota</taxon>
        <taxon>Metazoa</taxon>
        <taxon>Ecdysozoa</taxon>
        <taxon>Nematoda</taxon>
        <taxon>Chromadorea</taxon>
        <taxon>Rhabditida</taxon>
        <taxon>Tylenchina</taxon>
        <taxon>Tylenchomorpha</taxon>
        <taxon>Tylenchoidea</taxon>
        <taxon>Meloidogynidae</taxon>
        <taxon>Meloidogyninae</taxon>
        <taxon>Meloidogyne</taxon>
    </lineage>
</organism>
<sequence>MINSLDKKSVQLLATQAAWIYYKMTEKRKRIKHSFFYFEIKKVKLYFKNIQAGASK</sequence>
<name>A0ACB0ZZJ5_MELEN</name>
<comment type="caution">
    <text evidence="1">The sequence shown here is derived from an EMBL/GenBank/DDBJ whole genome shotgun (WGS) entry which is preliminary data.</text>
</comment>